<dbReference type="AlphaFoldDB" id="A0A835RS22"/>
<evidence type="ECO:0000259" key="1">
    <source>
        <dbReference type="PROSITE" id="PS50181"/>
    </source>
</evidence>
<dbReference type="CDD" id="cd22157">
    <property type="entry name" value="F-box_AtFBW1-like"/>
    <property type="match status" value="1"/>
</dbReference>
<dbReference type="InterPro" id="IPR011043">
    <property type="entry name" value="Gal_Oxase/kelch_b-propeller"/>
</dbReference>
<dbReference type="SMART" id="SM00256">
    <property type="entry name" value="FBOX"/>
    <property type="match status" value="1"/>
</dbReference>
<dbReference type="InterPro" id="IPR005174">
    <property type="entry name" value="KIB1-4_b-propeller"/>
</dbReference>
<reference evidence="2 3" key="1">
    <citation type="journal article" date="2020" name="Nat. Food">
        <title>A phased Vanilla planifolia genome enables genetic improvement of flavour and production.</title>
        <authorList>
            <person name="Hasing T."/>
            <person name="Tang H."/>
            <person name="Brym M."/>
            <person name="Khazi F."/>
            <person name="Huang T."/>
            <person name="Chambers A.H."/>
        </authorList>
    </citation>
    <scope>NUCLEOTIDE SEQUENCE [LARGE SCALE GENOMIC DNA]</scope>
    <source>
        <tissue evidence="2">Leaf</tissue>
    </source>
</reference>
<accession>A0A835RS22</accession>
<dbReference type="Pfam" id="PF00646">
    <property type="entry name" value="F-box"/>
    <property type="match status" value="1"/>
</dbReference>
<name>A0A835RS22_VANPL</name>
<feature type="domain" description="F-box" evidence="1">
    <location>
        <begin position="17"/>
        <end position="62"/>
    </location>
</feature>
<dbReference type="InterPro" id="IPR001810">
    <property type="entry name" value="F-box_dom"/>
</dbReference>
<protein>
    <recommendedName>
        <fullName evidence="1">F-box domain-containing protein</fullName>
    </recommendedName>
</protein>
<sequence>MGVQKEETSEEDRSILPFPFEELTQDMLEKVLSWLPTSSFLRTRSVCKRWSSVASSPTFLAACSQVPSRHPCFLMVDQHLSHSVIFDTSEGNWKNLHHLSHFNQTNHPNSIPVASHGGLLCFRDHVGGFSVCNPITGARRSLPCILLTGPLLAVSMTSLNKTISSSSFRIVLVTGEFSNLSFTTFNSATNRWEEEVTLARKEGYSHEEDRVFFLSKSGEVVAADMQRSPSKEFSSVLSADEKVIFFLSHSGTVVACDMAKRLFLEYPRLLPVGSEYSIDVIVSKGEMMVVVLAEFLETASLRIWRFSGGSWRQVAAMPPAISHEFYGKKADINCVGSGDVILVCLSSIEISRSVIYNVASSEWVELPKCVVEGEIKEFVSALSFEPRVEVSV</sequence>
<keyword evidence="3" id="KW-1185">Reference proteome</keyword>
<dbReference type="InterPro" id="IPR036047">
    <property type="entry name" value="F-box-like_dom_sf"/>
</dbReference>
<dbReference type="PROSITE" id="PS50181">
    <property type="entry name" value="FBOX"/>
    <property type="match status" value="1"/>
</dbReference>
<dbReference type="EMBL" id="JADCNL010000001">
    <property type="protein sequence ID" value="KAG0497480.1"/>
    <property type="molecule type" value="Genomic_DNA"/>
</dbReference>
<dbReference type="PANTHER" id="PTHR31672">
    <property type="entry name" value="BNACNNG10540D PROTEIN"/>
    <property type="match status" value="1"/>
</dbReference>
<organism evidence="2 3">
    <name type="scientific">Vanilla planifolia</name>
    <name type="common">Vanilla</name>
    <dbReference type="NCBI Taxonomy" id="51239"/>
    <lineage>
        <taxon>Eukaryota</taxon>
        <taxon>Viridiplantae</taxon>
        <taxon>Streptophyta</taxon>
        <taxon>Embryophyta</taxon>
        <taxon>Tracheophyta</taxon>
        <taxon>Spermatophyta</taxon>
        <taxon>Magnoliopsida</taxon>
        <taxon>Liliopsida</taxon>
        <taxon>Asparagales</taxon>
        <taxon>Orchidaceae</taxon>
        <taxon>Vanilloideae</taxon>
        <taxon>Vanilleae</taxon>
        <taxon>Vanilla</taxon>
    </lineage>
</organism>
<proteinExistence type="predicted"/>
<dbReference type="Gene3D" id="1.20.1280.50">
    <property type="match status" value="1"/>
</dbReference>
<dbReference type="InterPro" id="IPR050796">
    <property type="entry name" value="SCF_F-box_component"/>
</dbReference>
<dbReference type="Proteomes" id="UP000636800">
    <property type="component" value="Chromosome 1"/>
</dbReference>
<evidence type="ECO:0000313" key="2">
    <source>
        <dbReference type="EMBL" id="KAG0497480.1"/>
    </source>
</evidence>
<dbReference type="SUPFAM" id="SSF50965">
    <property type="entry name" value="Galactose oxidase, central domain"/>
    <property type="match status" value="1"/>
</dbReference>
<dbReference type="SUPFAM" id="SSF81383">
    <property type="entry name" value="F-box domain"/>
    <property type="match status" value="1"/>
</dbReference>
<gene>
    <name evidence="2" type="ORF">HPP92_002171</name>
</gene>
<dbReference type="PANTHER" id="PTHR31672:SF7">
    <property type="entry name" value="F-BOX DOMAIN-CONTAINING PROTEIN"/>
    <property type="match status" value="1"/>
</dbReference>
<dbReference type="Pfam" id="PF03478">
    <property type="entry name" value="Beta-prop_KIB1-4"/>
    <property type="match status" value="1"/>
</dbReference>
<comment type="caution">
    <text evidence="2">The sequence shown here is derived from an EMBL/GenBank/DDBJ whole genome shotgun (WGS) entry which is preliminary data.</text>
</comment>
<evidence type="ECO:0000313" key="3">
    <source>
        <dbReference type="Proteomes" id="UP000636800"/>
    </source>
</evidence>